<keyword evidence="5" id="KW-1185">Reference proteome</keyword>
<dbReference type="OrthoDB" id="47172at2759"/>
<dbReference type="AlphaFoldDB" id="A0A9W3A3L8"/>
<dbReference type="InterPro" id="IPR041667">
    <property type="entry name" value="Cupin_8"/>
</dbReference>
<dbReference type="Proteomes" id="UP001165740">
    <property type="component" value="Chromosome 4"/>
</dbReference>
<dbReference type="PANTHER" id="PTHR12461:SF43">
    <property type="entry name" value="HSPB1-ASSOCIATED PROTEIN 1"/>
    <property type="match status" value="1"/>
</dbReference>
<dbReference type="RefSeq" id="XP_055881937.1">
    <property type="nucleotide sequence ID" value="XM_056025962.1"/>
</dbReference>
<protein>
    <submittedName>
        <fullName evidence="6">HSPB1-associated protein 1-like</fullName>
    </submittedName>
</protein>
<evidence type="ECO:0000256" key="2">
    <source>
        <dbReference type="ARBA" id="ARBA00022490"/>
    </source>
</evidence>
<keyword evidence="2" id="KW-0963">Cytoplasm</keyword>
<evidence type="ECO:0000313" key="6">
    <source>
        <dbReference type="RefSeq" id="XP_055881937.1"/>
    </source>
</evidence>
<dbReference type="GO" id="GO:0005737">
    <property type="term" value="C:cytoplasm"/>
    <property type="evidence" value="ECO:0007669"/>
    <property type="project" value="UniProtKB-SubCell"/>
</dbReference>
<reference evidence="6" key="1">
    <citation type="submission" date="2025-08" db="UniProtKB">
        <authorList>
            <consortium name="RefSeq"/>
        </authorList>
    </citation>
    <scope>IDENTIFICATION</scope>
</reference>
<dbReference type="PROSITE" id="PS51184">
    <property type="entry name" value="JMJC"/>
    <property type="match status" value="1"/>
</dbReference>
<gene>
    <name evidence="6" type="primary">LOC106052432</name>
</gene>
<proteinExistence type="predicted"/>
<evidence type="ECO:0000256" key="1">
    <source>
        <dbReference type="ARBA" id="ARBA00004496"/>
    </source>
</evidence>
<organism evidence="5 6">
    <name type="scientific">Biomphalaria glabrata</name>
    <name type="common">Bloodfluke planorb</name>
    <name type="synonym">Freshwater snail</name>
    <dbReference type="NCBI Taxonomy" id="6526"/>
    <lineage>
        <taxon>Eukaryota</taxon>
        <taxon>Metazoa</taxon>
        <taxon>Spiralia</taxon>
        <taxon>Lophotrochozoa</taxon>
        <taxon>Mollusca</taxon>
        <taxon>Gastropoda</taxon>
        <taxon>Heterobranchia</taxon>
        <taxon>Euthyneura</taxon>
        <taxon>Panpulmonata</taxon>
        <taxon>Hygrophila</taxon>
        <taxon>Lymnaeoidea</taxon>
        <taxon>Planorbidae</taxon>
        <taxon>Biomphalaria</taxon>
    </lineage>
</organism>
<name>A0A9W3A3L8_BIOGL</name>
<sequence>MANIENLSLPLLFPTITEKWSCQSWNFDYLSEILDSKLFSCRVSEKSCGQKMETHYDYHMITIKQFNEWLHDDSRDGPLVDYCREKYSCYIDYKYMKDMFSDVPHIFKEVQWRDFGLQDFDGYDSTIWLGSEGANTPGHQDTYGFNLVVQIYGRKLWILFPPEDSRYLYPTRIPYEESSIFTLVNLRNPDLTKHPKFKFTHPVIVELCPGQTLYVPRHWWHYVESLEPSISVNIWVPLKVDCQSHVTEAVTRCLITGLLPTLDLSENNLMKANWINPKETLDSMDVNLAYLNTALSLLMKSKREITENRHHVVGEIFERKFQETPKEQSTEFDKENSSAASLCQDPEVQLPGKDYLKILYTKLTTMSVKQGPSPFCLCYGNKSHIKRKSSSIRCTAKIQKQSPHQIPSDETDKKETFDKNSEILAFEIHCDAKQQSENSDTNLDVSALQCGSKRDLSVIYALGSCSVKSYLTFVHDLCQKSNCQCLAGRAEASNVATTNSLTNHSHGSTAPQLEFPDFWKGEQDLQSKEPQINRAQTFSLFHSDSQTVETDLVSTEQIETRVKQLLDEQDIAENLLACVLQPDVVNILSEKLVEMCLESNKS</sequence>
<comment type="function">
    <text evidence="3">May play a role in cellular stress response.</text>
</comment>
<dbReference type="GeneID" id="106052432"/>
<feature type="domain" description="JmjC" evidence="4">
    <location>
        <begin position="92"/>
        <end position="251"/>
    </location>
</feature>
<accession>A0A9W3A3L8</accession>
<evidence type="ECO:0000313" key="5">
    <source>
        <dbReference type="Proteomes" id="UP001165740"/>
    </source>
</evidence>
<evidence type="ECO:0000259" key="4">
    <source>
        <dbReference type="PROSITE" id="PS51184"/>
    </source>
</evidence>
<dbReference type="SUPFAM" id="SSF51197">
    <property type="entry name" value="Clavaminate synthase-like"/>
    <property type="match status" value="1"/>
</dbReference>
<dbReference type="SMART" id="SM00558">
    <property type="entry name" value="JmjC"/>
    <property type="match status" value="1"/>
</dbReference>
<dbReference type="FunFam" id="2.60.120.650:FF:000018">
    <property type="entry name" value="HSPB1-associated protein 1 homolog"/>
    <property type="match status" value="1"/>
</dbReference>
<dbReference type="PANTHER" id="PTHR12461">
    <property type="entry name" value="HYPOXIA-INDUCIBLE FACTOR 1 ALPHA INHIBITOR-RELATED"/>
    <property type="match status" value="1"/>
</dbReference>
<dbReference type="InterPro" id="IPR003347">
    <property type="entry name" value="JmjC_dom"/>
</dbReference>
<comment type="subcellular location">
    <subcellularLocation>
        <location evidence="1">Cytoplasm</location>
    </subcellularLocation>
</comment>
<evidence type="ECO:0000256" key="3">
    <source>
        <dbReference type="ARBA" id="ARBA00037342"/>
    </source>
</evidence>
<dbReference type="Gene3D" id="2.60.120.650">
    <property type="entry name" value="Cupin"/>
    <property type="match status" value="1"/>
</dbReference>
<dbReference type="Pfam" id="PF13621">
    <property type="entry name" value="Cupin_8"/>
    <property type="match status" value="1"/>
</dbReference>